<comment type="caution">
    <text evidence="4">The sequence shown here is derived from an EMBL/GenBank/DDBJ whole genome shotgun (WGS) entry which is preliminary data.</text>
</comment>
<dbReference type="InterPro" id="IPR027417">
    <property type="entry name" value="P-loop_NTPase"/>
</dbReference>
<evidence type="ECO:0000256" key="2">
    <source>
        <dbReference type="ARBA" id="ARBA00022806"/>
    </source>
</evidence>
<dbReference type="Proteomes" id="UP000246303">
    <property type="component" value="Unassembled WGS sequence"/>
</dbReference>
<dbReference type="OrthoDB" id="9804325at2"/>
<keyword evidence="2" id="KW-0547">Nucleotide-binding</keyword>
<keyword evidence="2" id="KW-0347">Helicase</keyword>
<dbReference type="GO" id="GO:0006281">
    <property type="term" value="P:DNA repair"/>
    <property type="evidence" value="ECO:0007669"/>
    <property type="project" value="InterPro"/>
</dbReference>
<evidence type="ECO:0000313" key="5">
    <source>
        <dbReference type="Proteomes" id="UP000246303"/>
    </source>
</evidence>
<dbReference type="Gene3D" id="3.40.50.300">
    <property type="entry name" value="P-loop containing nucleotide triphosphate hydrolases"/>
    <property type="match status" value="1"/>
</dbReference>
<dbReference type="PANTHER" id="PTHR47964">
    <property type="entry name" value="ATP-DEPENDENT DNA HELICASE HOMOLOG RECG, CHLOROPLASTIC"/>
    <property type="match status" value="1"/>
</dbReference>
<dbReference type="PANTHER" id="PTHR47964:SF1">
    <property type="entry name" value="ATP-DEPENDENT DNA HELICASE HOMOLOG RECG, CHLOROPLASTIC"/>
    <property type="match status" value="1"/>
</dbReference>
<protein>
    <recommendedName>
        <fullName evidence="3">Helicase C-terminal domain-containing protein</fullName>
    </recommendedName>
</protein>
<accession>A0A2V3DMD2</accession>
<dbReference type="InterPro" id="IPR001650">
    <property type="entry name" value="Helicase_C-like"/>
</dbReference>
<reference evidence="4 5" key="1">
    <citation type="submission" date="2018-05" db="EMBL/GenBank/DDBJ databases">
        <title>Genetic diversity of glacier-inhabiting Cryobacterium bacteria in China and description of Cryobacterium mengkeensis sp. nov. and Arthrobacter glacialis sp. nov.</title>
        <authorList>
            <person name="Liu Q."/>
            <person name="Xin Y.-H."/>
        </authorList>
    </citation>
    <scope>NUCLEOTIDE SEQUENCE [LARGE SCALE GENOMIC DNA]</scope>
    <source>
        <strain evidence="4 5">GP3</strain>
    </source>
</reference>
<dbReference type="RefSeq" id="WP_110107958.1">
    <property type="nucleotide sequence ID" value="NZ_JACBZZ010000001.1"/>
</dbReference>
<dbReference type="EMBL" id="QHLZ01000020">
    <property type="protein sequence ID" value="PXA63927.1"/>
    <property type="molecule type" value="Genomic_DNA"/>
</dbReference>
<gene>
    <name evidence="4" type="ORF">CVS29_17890</name>
</gene>
<proteinExistence type="predicted"/>
<evidence type="ECO:0000313" key="4">
    <source>
        <dbReference type="EMBL" id="PXA63927.1"/>
    </source>
</evidence>
<keyword evidence="5" id="KW-1185">Reference proteome</keyword>
<evidence type="ECO:0000259" key="3">
    <source>
        <dbReference type="Pfam" id="PF00271"/>
    </source>
</evidence>
<dbReference type="GO" id="GO:0003678">
    <property type="term" value="F:DNA helicase activity"/>
    <property type="evidence" value="ECO:0007669"/>
    <property type="project" value="TreeGrafter"/>
</dbReference>
<name>A0A2V3DMD2_9MICC</name>
<dbReference type="AlphaFoldDB" id="A0A2V3DMD2"/>
<keyword evidence="1" id="KW-0378">Hydrolase</keyword>
<organism evidence="4 5">
    <name type="scientific">Arthrobacter psychrochitiniphilus</name>
    <dbReference type="NCBI Taxonomy" id="291045"/>
    <lineage>
        <taxon>Bacteria</taxon>
        <taxon>Bacillati</taxon>
        <taxon>Actinomycetota</taxon>
        <taxon>Actinomycetes</taxon>
        <taxon>Micrococcales</taxon>
        <taxon>Micrococcaceae</taxon>
        <taxon>Arthrobacter</taxon>
    </lineage>
</organism>
<dbReference type="InterPro" id="IPR047112">
    <property type="entry name" value="RecG/Mfd"/>
</dbReference>
<evidence type="ECO:0000256" key="1">
    <source>
        <dbReference type="ARBA" id="ARBA00022801"/>
    </source>
</evidence>
<keyword evidence="2" id="KW-0067">ATP-binding</keyword>
<dbReference type="GO" id="GO:0016787">
    <property type="term" value="F:hydrolase activity"/>
    <property type="evidence" value="ECO:0007669"/>
    <property type="project" value="UniProtKB-KW"/>
</dbReference>
<sequence>MLAVLACLQTLPVLGALHIAVQHGRLDSADKQSNMVSFAAGEINVPVATTVIEVGVDVRNATLCSRQTHCRKRFSMNEGMRCEDVVRDHGRH</sequence>
<dbReference type="Pfam" id="PF00271">
    <property type="entry name" value="Helicase_C"/>
    <property type="match status" value="1"/>
</dbReference>
<dbReference type="SUPFAM" id="SSF52540">
    <property type="entry name" value="P-loop containing nucleoside triphosphate hydrolases"/>
    <property type="match status" value="1"/>
</dbReference>
<feature type="domain" description="Helicase C-terminal" evidence="3">
    <location>
        <begin position="17"/>
        <end position="63"/>
    </location>
</feature>